<feature type="domain" description="PID" evidence="1">
    <location>
        <begin position="292"/>
        <end position="371"/>
    </location>
</feature>
<dbReference type="InterPro" id="IPR036034">
    <property type="entry name" value="PDZ_sf"/>
</dbReference>
<dbReference type="InterPro" id="IPR011993">
    <property type="entry name" value="PH-like_dom_sf"/>
</dbReference>
<dbReference type="Gene3D" id="2.30.29.30">
    <property type="entry name" value="Pleckstrin-homology domain (PH domain)/Phosphotyrosine-binding domain (PTB)"/>
    <property type="match status" value="1"/>
</dbReference>
<feature type="domain" description="RUN" evidence="2">
    <location>
        <begin position="29"/>
        <end position="168"/>
    </location>
</feature>
<reference evidence="3" key="1">
    <citation type="journal article" date="2023" name="Insect Mol. Biol.">
        <title>Genome sequencing provides insights into the evolution of gene families encoding plant cell wall-degrading enzymes in longhorned beetles.</title>
        <authorList>
            <person name="Shin N.R."/>
            <person name="Okamura Y."/>
            <person name="Kirsch R."/>
            <person name="Pauchet Y."/>
        </authorList>
    </citation>
    <scope>NUCLEOTIDE SEQUENCE</scope>
    <source>
        <strain evidence="3">RBIC_L_NR</strain>
    </source>
</reference>
<organism evidence="3 4">
    <name type="scientific">Rhamnusium bicolor</name>
    <dbReference type="NCBI Taxonomy" id="1586634"/>
    <lineage>
        <taxon>Eukaryota</taxon>
        <taxon>Metazoa</taxon>
        <taxon>Ecdysozoa</taxon>
        <taxon>Arthropoda</taxon>
        <taxon>Hexapoda</taxon>
        <taxon>Insecta</taxon>
        <taxon>Pterygota</taxon>
        <taxon>Neoptera</taxon>
        <taxon>Endopterygota</taxon>
        <taxon>Coleoptera</taxon>
        <taxon>Polyphaga</taxon>
        <taxon>Cucujiformia</taxon>
        <taxon>Chrysomeloidea</taxon>
        <taxon>Cerambycidae</taxon>
        <taxon>Lepturinae</taxon>
        <taxon>Rhagiini</taxon>
        <taxon>Rhamnusium</taxon>
    </lineage>
</organism>
<sequence>MSVSDPLIKDIKGCVQQFFNVINNNGKIYDNYFYFILLGRTLEKVFNKGLIAQQNTLYFTRIIDPYAWMVSIIKAKSGIVTFTYKNCVDIVKERCDIVNNGARFRLLVKYCLAKKCLHVPVEFLMRTRRVHLFYGSNSIIGDEILAEIFLSVLFQISKIDFSLDLNNSSFLDCTWYIPDLVHIELVPCKKLGLSVSVAAEHGSIKIGDVLDKLNGLHITSSSKGHLNGILRSRKSKPINLTIAKAYNHETKEFFMPIKSLLKHLNLNCEIVIKQYEELKDEIIVHKKTCYGYDVKYLGFVDVGSVGNVKQVEKAMRNVLQTKVKENIFSANGMTINRINKNVVFEIGEIGVKIKDVESNEVILDHSYMKISACGSIPTYPKNVGYCAR</sequence>
<dbReference type="CDD" id="cd17682">
    <property type="entry name" value="RUN_RUFY4_like"/>
    <property type="match status" value="1"/>
</dbReference>
<comment type="caution">
    <text evidence="3">The sequence shown here is derived from an EMBL/GenBank/DDBJ whole genome shotgun (WGS) entry which is preliminary data.</text>
</comment>
<evidence type="ECO:0000313" key="4">
    <source>
        <dbReference type="Proteomes" id="UP001162156"/>
    </source>
</evidence>
<dbReference type="PANTHER" id="PTHR46753">
    <property type="entry name" value="FYVE AND COILED-COIL DOMAIN-CONTAINING PROTEIN 1"/>
    <property type="match status" value="1"/>
</dbReference>
<dbReference type="EMBL" id="JANEYF010005979">
    <property type="protein sequence ID" value="KAJ8926206.1"/>
    <property type="molecule type" value="Genomic_DNA"/>
</dbReference>
<evidence type="ECO:0000259" key="1">
    <source>
        <dbReference type="PROSITE" id="PS01179"/>
    </source>
</evidence>
<dbReference type="InterPro" id="IPR006020">
    <property type="entry name" value="PTB/PI_dom"/>
</dbReference>
<evidence type="ECO:0000313" key="3">
    <source>
        <dbReference type="EMBL" id="KAJ8926206.1"/>
    </source>
</evidence>
<dbReference type="PROSITE" id="PS01179">
    <property type="entry name" value="PID"/>
    <property type="match status" value="1"/>
</dbReference>
<keyword evidence="4" id="KW-1185">Reference proteome</keyword>
<dbReference type="SUPFAM" id="SSF50729">
    <property type="entry name" value="PH domain-like"/>
    <property type="match status" value="1"/>
</dbReference>
<protein>
    <submittedName>
        <fullName evidence="3">Uncharacterized protein</fullName>
    </submittedName>
</protein>
<name>A0AAV8WIA1_9CUCU</name>
<gene>
    <name evidence="3" type="ORF">NQ314_021444</name>
</gene>
<proteinExistence type="predicted"/>
<dbReference type="SUPFAM" id="SSF140741">
    <property type="entry name" value="RUN domain-like"/>
    <property type="match status" value="1"/>
</dbReference>
<dbReference type="PROSITE" id="PS50826">
    <property type="entry name" value="RUN"/>
    <property type="match status" value="1"/>
</dbReference>
<dbReference type="InterPro" id="IPR037213">
    <property type="entry name" value="Run_dom_sf"/>
</dbReference>
<dbReference type="Pfam" id="PF00640">
    <property type="entry name" value="PID"/>
    <property type="match status" value="1"/>
</dbReference>
<dbReference type="PANTHER" id="PTHR46753:SF3">
    <property type="entry name" value="PDZ DOMAIN-CONTAINING PROTEIN"/>
    <property type="match status" value="1"/>
</dbReference>
<dbReference type="Gene3D" id="1.20.58.900">
    <property type="match status" value="1"/>
</dbReference>
<dbReference type="InterPro" id="IPR004012">
    <property type="entry name" value="Run_dom"/>
</dbReference>
<dbReference type="AlphaFoldDB" id="A0AAV8WIA1"/>
<dbReference type="Pfam" id="PF02759">
    <property type="entry name" value="RUN"/>
    <property type="match status" value="1"/>
</dbReference>
<dbReference type="SUPFAM" id="SSF50156">
    <property type="entry name" value="PDZ domain-like"/>
    <property type="match status" value="1"/>
</dbReference>
<accession>A0AAV8WIA1</accession>
<evidence type="ECO:0000259" key="2">
    <source>
        <dbReference type="PROSITE" id="PS50826"/>
    </source>
</evidence>
<dbReference type="Proteomes" id="UP001162156">
    <property type="component" value="Unassembled WGS sequence"/>
</dbReference>